<evidence type="ECO:0000256" key="1">
    <source>
        <dbReference type="ARBA" id="ARBA00023015"/>
    </source>
</evidence>
<dbReference type="AlphaFoldDB" id="A0A8J3H8L1"/>
<feature type="region of interest" description="Disordered" evidence="5">
    <location>
        <begin position="1"/>
        <end position="24"/>
    </location>
</feature>
<dbReference type="PROSITE" id="PS01124">
    <property type="entry name" value="HTH_ARAC_FAMILY_2"/>
    <property type="match status" value="1"/>
</dbReference>
<dbReference type="GO" id="GO:0043565">
    <property type="term" value="F:sequence-specific DNA binding"/>
    <property type="evidence" value="ECO:0007669"/>
    <property type="project" value="InterPro"/>
</dbReference>
<dbReference type="PANTHER" id="PTHR11019:SF199">
    <property type="entry name" value="HTH-TYPE TRANSCRIPTIONAL REGULATOR NIMR"/>
    <property type="match status" value="1"/>
</dbReference>
<reference evidence="7" key="1">
    <citation type="journal article" date="2014" name="Int. J. Syst. Evol. Microbiol.">
        <title>Complete genome sequence of Corynebacterium casei LMG S-19264T (=DSM 44701T), isolated from a smear-ripened cheese.</title>
        <authorList>
            <consortium name="US DOE Joint Genome Institute (JGI-PGF)"/>
            <person name="Walter F."/>
            <person name="Albersmeier A."/>
            <person name="Kalinowski J."/>
            <person name="Ruckert C."/>
        </authorList>
    </citation>
    <scope>NUCLEOTIDE SEQUENCE</scope>
    <source>
        <strain evidence="7">CGMCC 1.7081</strain>
    </source>
</reference>
<keyword evidence="8" id="KW-1185">Reference proteome</keyword>
<evidence type="ECO:0000256" key="5">
    <source>
        <dbReference type="SAM" id="MobiDB-lite"/>
    </source>
</evidence>
<keyword evidence="1" id="KW-0805">Transcription regulation</keyword>
<evidence type="ECO:0000313" key="8">
    <source>
        <dbReference type="Proteomes" id="UP000611500"/>
    </source>
</evidence>
<dbReference type="InterPro" id="IPR018060">
    <property type="entry name" value="HTH_AraC"/>
</dbReference>
<protein>
    <submittedName>
        <fullName evidence="7">AraC family transcriptional regulator</fullName>
    </submittedName>
</protein>
<sequence length="269" mass="29442">MPKHVEFPPNTTATPTGDGYDTSPGRPVIARCGTMGAGVAVLPHAHPRAQLILCLDGVLRLRAGEDVWMVPHKHAIWIPGGLGHQLTTQTSLRVRHLYVAPRFAGRAGLPQACTVFRGSPLLRGIVERLAVEEDQAGAAARRLAWVALDEIARLRPAALHLPGGRDARLVAVMAHFLRHPEERRSLSEVARDLDTSERTLERLFATEAGMTFRDWRAKLRCMVALEGIERGETSTALARRLGYSSPSAFTAAFRREFGAPPSAFRSGLR</sequence>
<organism evidence="7 8">
    <name type="scientific">Pseudodonghicola xiamenensis</name>
    <dbReference type="NCBI Taxonomy" id="337702"/>
    <lineage>
        <taxon>Bacteria</taxon>
        <taxon>Pseudomonadati</taxon>
        <taxon>Pseudomonadota</taxon>
        <taxon>Alphaproteobacteria</taxon>
        <taxon>Rhodobacterales</taxon>
        <taxon>Paracoccaceae</taxon>
        <taxon>Pseudodonghicola</taxon>
    </lineage>
</organism>
<dbReference type="Proteomes" id="UP000611500">
    <property type="component" value="Unassembled WGS sequence"/>
</dbReference>
<evidence type="ECO:0000313" key="7">
    <source>
        <dbReference type="EMBL" id="GHG90326.1"/>
    </source>
</evidence>
<dbReference type="CDD" id="cd06124">
    <property type="entry name" value="cupin_NimR-like_N"/>
    <property type="match status" value="1"/>
</dbReference>
<dbReference type="InterPro" id="IPR011051">
    <property type="entry name" value="RmlC_Cupin_sf"/>
</dbReference>
<gene>
    <name evidence="7" type="ORF">GCM10010961_20510</name>
</gene>
<dbReference type="Pfam" id="PF02311">
    <property type="entry name" value="AraC_binding"/>
    <property type="match status" value="1"/>
</dbReference>
<proteinExistence type="predicted"/>
<dbReference type="PRINTS" id="PR00032">
    <property type="entry name" value="HTHARAC"/>
</dbReference>
<name>A0A8J3H8L1_9RHOB</name>
<dbReference type="RefSeq" id="WP_028093770.1">
    <property type="nucleotide sequence ID" value="NZ_BNAP01000007.1"/>
</dbReference>
<dbReference type="SUPFAM" id="SSF51182">
    <property type="entry name" value="RmlC-like cupins"/>
    <property type="match status" value="1"/>
</dbReference>
<evidence type="ECO:0000256" key="4">
    <source>
        <dbReference type="ARBA" id="ARBA00023163"/>
    </source>
</evidence>
<reference evidence="7" key="2">
    <citation type="submission" date="2020-09" db="EMBL/GenBank/DDBJ databases">
        <authorList>
            <person name="Sun Q."/>
            <person name="Zhou Y."/>
        </authorList>
    </citation>
    <scope>NUCLEOTIDE SEQUENCE</scope>
    <source>
        <strain evidence="7">CGMCC 1.7081</strain>
    </source>
</reference>
<dbReference type="InterPro" id="IPR014710">
    <property type="entry name" value="RmlC-like_jellyroll"/>
</dbReference>
<dbReference type="InterPro" id="IPR009057">
    <property type="entry name" value="Homeodomain-like_sf"/>
</dbReference>
<keyword evidence="2" id="KW-0238">DNA-binding</keyword>
<evidence type="ECO:0000256" key="2">
    <source>
        <dbReference type="ARBA" id="ARBA00023125"/>
    </source>
</evidence>
<accession>A0A8J3H8L1</accession>
<dbReference type="InterPro" id="IPR020449">
    <property type="entry name" value="Tscrpt_reg_AraC-type_HTH"/>
</dbReference>
<evidence type="ECO:0000259" key="6">
    <source>
        <dbReference type="PROSITE" id="PS01124"/>
    </source>
</evidence>
<keyword evidence="4" id="KW-0804">Transcription</keyword>
<dbReference type="Gene3D" id="1.10.10.60">
    <property type="entry name" value="Homeodomain-like"/>
    <property type="match status" value="1"/>
</dbReference>
<dbReference type="GO" id="GO:0003700">
    <property type="term" value="F:DNA-binding transcription factor activity"/>
    <property type="evidence" value="ECO:0007669"/>
    <property type="project" value="InterPro"/>
</dbReference>
<dbReference type="PANTHER" id="PTHR11019">
    <property type="entry name" value="HTH-TYPE TRANSCRIPTIONAL REGULATOR NIMR"/>
    <property type="match status" value="1"/>
</dbReference>
<dbReference type="SMART" id="SM00342">
    <property type="entry name" value="HTH_ARAC"/>
    <property type="match status" value="1"/>
</dbReference>
<comment type="caution">
    <text evidence="7">The sequence shown here is derived from an EMBL/GenBank/DDBJ whole genome shotgun (WGS) entry which is preliminary data.</text>
</comment>
<feature type="domain" description="HTH araC/xylS-type" evidence="6">
    <location>
        <begin position="167"/>
        <end position="267"/>
    </location>
</feature>
<dbReference type="EMBL" id="BNAP01000007">
    <property type="protein sequence ID" value="GHG90326.1"/>
    <property type="molecule type" value="Genomic_DNA"/>
</dbReference>
<dbReference type="Gene3D" id="2.60.120.10">
    <property type="entry name" value="Jelly Rolls"/>
    <property type="match status" value="1"/>
</dbReference>
<dbReference type="InterPro" id="IPR003313">
    <property type="entry name" value="AraC-bd"/>
</dbReference>
<keyword evidence="3" id="KW-0010">Activator</keyword>
<evidence type="ECO:0000256" key="3">
    <source>
        <dbReference type="ARBA" id="ARBA00023159"/>
    </source>
</evidence>
<dbReference type="Pfam" id="PF12833">
    <property type="entry name" value="HTH_18"/>
    <property type="match status" value="1"/>
</dbReference>
<dbReference type="SUPFAM" id="SSF46689">
    <property type="entry name" value="Homeodomain-like"/>
    <property type="match status" value="1"/>
</dbReference>